<reference evidence="1 2" key="1">
    <citation type="journal article" date="2018" name="J. Allergy Clin. Immunol.">
        <title>High-quality assembly of Dermatophagoides pteronyssinus genome and transcriptome reveals a wide range of novel allergens.</title>
        <authorList>
            <person name="Liu X.Y."/>
            <person name="Yang K.Y."/>
            <person name="Wang M.Q."/>
            <person name="Kwok J.S."/>
            <person name="Zeng X."/>
            <person name="Yang Z."/>
            <person name="Xiao X.J."/>
            <person name="Lau C.P."/>
            <person name="Li Y."/>
            <person name="Huang Z.M."/>
            <person name="Ba J.G."/>
            <person name="Yim A.K."/>
            <person name="Ouyang C.Y."/>
            <person name="Ngai S.M."/>
            <person name="Chan T.F."/>
            <person name="Leung E.L."/>
            <person name="Liu L."/>
            <person name="Liu Z.G."/>
            <person name="Tsui S.K."/>
        </authorList>
    </citation>
    <scope>NUCLEOTIDE SEQUENCE [LARGE SCALE GENOMIC DNA]</scope>
    <source>
        <strain evidence="1">Derp</strain>
    </source>
</reference>
<comment type="caution">
    <text evidence="1">The sequence shown here is derived from an EMBL/GenBank/DDBJ whole genome shotgun (WGS) entry which is preliminary data.</text>
</comment>
<dbReference type="EMBL" id="NJHN03000117">
    <property type="protein sequence ID" value="KAH9413938.1"/>
    <property type="molecule type" value="Genomic_DNA"/>
</dbReference>
<protein>
    <submittedName>
        <fullName evidence="1">Uncharacterized protein</fullName>
    </submittedName>
</protein>
<keyword evidence="2" id="KW-1185">Reference proteome</keyword>
<name>A0ABQ8IUF5_DERPT</name>
<evidence type="ECO:0000313" key="1">
    <source>
        <dbReference type="EMBL" id="KAH9413938.1"/>
    </source>
</evidence>
<sequence length="76" mass="8850">MALSLFILSDEQQRRKTSSRFRTISENYARLSSMFRTWIIGFSTALLFFCGTCENQPSMHIGACFKTQTVNKRLIY</sequence>
<evidence type="ECO:0000313" key="2">
    <source>
        <dbReference type="Proteomes" id="UP000887458"/>
    </source>
</evidence>
<proteinExistence type="predicted"/>
<gene>
    <name evidence="1" type="ORF">DERP_009537</name>
</gene>
<organism evidence="1 2">
    <name type="scientific">Dermatophagoides pteronyssinus</name>
    <name type="common">European house dust mite</name>
    <dbReference type="NCBI Taxonomy" id="6956"/>
    <lineage>
        <taxon>Eukaryota</taxon>
        <taxon>Metazoa</taxon>
        <taxon>Ecdysozoa</taxon>
        <taxon>Arthropoda</taxon>
        <taxon>Chelicerata</taxon>
        <taxon>Arachnida</taxon>
        <taxon>Acari</taxon>
        <taxon>Acariformes</taxon>
        <taxon>Sarcoptiformes</taxon>
        <taxon>Astigmata</taxon>
        <taxon>Psoroptidia</taxon>
        <taxon>Analgoidea</taxon>
        <taxon>Pyroglyphidae</taxon>
        <taxon>Dermatophagoidinae</taxon>
        <taxon>Dermatophagoides</taxon>
    </lineage>
</organism>
<dbReference type="Proteomes" id="UP000887458">
    <property type="component" value="Unassembled WGS sequence"/>
</dbReference>
<reference evidence="1 2" key="2">
    <citation type="journal article" date="2022" name="Mol. Biol. Evol.">
        <title>Comparative Genomics Reveals Insights into the Divergent Evolution of Astigmatic Mites and Household Pest Adaptations.</title>
        <authorList>
            <person name="Xiong Q."/>
            <person name="Wan A.T."/>
            <person name="Liu X."/>
            <person name="Fung C.S."/>
            <person name="Xiao X."/>
            <person name="Malainual N."/>
            <person name="Hou J."/>
            <person name="Wang L."/>
            <person name="Wang M."/>
            <person name="Yang K.Y."/>
            <person name="Cui Y."/>
            <person name="Leung E.L."/>
            <person name="Nong W."/>
            <person name="Shin S.K."/>
            <person name="Au S.W."/>
            <person name="Jeong K.Y."/>
            <person name="Chew F.T."/>
            <person name="Hui J.H."/>
            <person name="Leung T.F."/>
            <person name="Tungtrongchitr A."/>
            <person name="Zhong N."/>
            <person name="Liu Z."/>
            <person name="Tsui S.K."/>
        </authorList>
    </citation>
    <scope>NUCLEOTIDE SEQUENCE [LARGE SCALE GENOMIC DNA]</scope>
    <source>
        <strain evidence="1">Derp</strain>
    </source>
</reference>
<accession>A0ABQ8IUF5</accession>